<feature type="domain" description="DUF8212" evidence="2">
    <location>
        <begin position="240"/>
        <end position="272"/>
    </location>
</feature>
<name>A0A2J6RRY0_HYAVF</name>
<evidence type="ECO:0000259" key="1">
    <source>
        <dbReference type="Pfam" id="PF06985"/>
    </source>
</evidence>
<evidence type="ECO:0000313" key="3">
    <source>
        <dbReference type="EMBL" id="PMD41213.1"/>
    </source>
</evidence>
<gene>
    <name evidence="3" type="ORF">L207DRAFT_398879</name>
</gene>
<dbReference type="InterPro" id="IPR058525">
    <property type="entry name" value="DUF8212"/>
</dbReference>
<dbReference type="Pfam" id="PF26640">
    <property type="entry name" value="DUF8212"/>
    <property type="match status" value="1"/>
</dbReference>
<dbReference type="PANTHER" id="PTHR10622">
    <property type="entry name" value="HET DOMAIN-CONTAINING PROTEIN"/>
    <property type="match status" value="1"/>
</dbReference>
<proteinExistence type="predicted"/>
<dbReference type="AlphaFoldDB" id="A0A2J6RRY0"/>
<keyword evidence="4" id="KW-1185">Reference proteome</keyword>
<dbReference type="Proteomes" id="UP000235786">
    <property type="component" value="Unassembled WGS sequence"/>
</dbReference>
<organism evidence="3 4">
    <name type="scientific">Hyaloscypha variabilis (strain UAMH 11265 / GT02V1 / F)</name>
    <name type="common">Meliniomyces variabilis</name>
    <dbReference type="NCBI Taxonomy" id="1149755"/>
    <lineage>
        <taxon>Eukaryota</taxon>
        <taxon>Fungi</taxon>
        <taxon>Dikarya</taxon>
        <taxon>Ascomycota</taxon>
        <taxon>Pezizomycotina</taxon>
        <taxon>Leotiomycetes</taxon>
        <taxon>Helotiales</taxon>
        <taxon>Hyaloscyphaceae</taxon>
        <taxon>Hyaloscypha</taxon>
        <taxon>Hyaloscypha variabilis</taxon>
    </lineage>
</organism>
<dbReference type="PANTHER" id="PTHR10622:SF10">
    <property type="entry name" value="HET DOMAIN-CONTAINING PROTEIN"/>
    <property type="match status" value="1"/>
</dbReference>
<evidence type="ECO:0000313" key="4">
    <source>
        <dbReference type="Proteomes" id="UP000235786"/>
    </source>
</evidence>
<protein>
    <submittedName>
        <fullName evidence="3">HET-domain-containing protein</fullName>
    </submittedName>
</protein>
<dbReference type="OrthoDB" id="674604at2759"/>
<sequence length="319" mass="36780">MRLLHSTSLEFEEFEIEEFETEQRKNPKYAILSHTWGKASDEVSFQELPHLRAATEGQKLGFHKIKRCGEVAAAANIDYIWVDTCCIDKTSSAELTQAINSMYFWYQQAEVCYVYLADFSSKELAKSAYPLGNHPSFCESKWFTRGWTLQELIAPKDVYFYSSEWELIGKKDDMLKVLHKITEIHPGALKKGTPIKRFSVAERMSWAAKRETTRSEDTAYCFMGIFDVNMPLLYGEGMKKAFIRLQEEIMRSSDDQSIFAWVDEKAAPEKFSGLLATHPKYFLKSKNIRSIGVWAKSGPFETTNKGLRVQLYLARMDKD</sequence>
<dbReference type="InterPro" id="IPR010730">
    <property type="entry name" value="HET"/>
</dbReference>
<feature type="domain" description="Heterokaryon incompatibility" evidence="1">
    <location>
        <begin position="29"/>
        <end position="123"/>
    </location>
</feature>
<feature type="non-terminal residue" evidence="3">
    <location>
        <position position="319"/>
    </location>
</feature>
<accession>A0A2J6RRY0</accession>
<reference evidence="3 4" key="1">
    <citation type="submission" date="2016-04" db="EMBL/GenBank/DDBJ databases">
        <title>A degradative enzymes factory behind the ericoid mycorrhizal symbiosis.</title>
        <authorList>
            <consortium name="DOE Joint Genome Institute"/>
            <person name="Martino E."/>
            <person name="Morin E."/>
            <person name="Grelet G."/>
            <person name="Kuo A."/>
            <person name="Kohler A."/>
            <person name="Daghino S."/>
            <person name="Barry K."/>
            <person name="Choi C."/>
            <person name="Cichocki N."/>
            <person name="Clum A."/>
            <person name="Copeland A."/>
            <person name="Hainaut M."/>
            <person name="Haridas S."/>
            <person name="Labutti K."/>
            <person name="Lindquist E."/>
            <person name="Lipzen A."/>
            <person name="Khouja H.-R."/>
            <person name="Murat C."/>
            <person name="Ohm R."/>
            <person name="Olson A."/>
            <person name="Spatafora J."/>
            <person name="Veneault-Fourrey C."/>
            <person name="Henrissat B."/>
            <person name="Grigoriev I."/>
            <person name="Martin F."/>
            <person name="Perotto S."/>
        </authorList>
    </citation>
    <scope>NUCLEOTIDE SEQUENCE [LARGE SCALE GENOMIC DNA]</scope>
    <source>
        <strain evidence="3 4">F</strain>
    </source>
</reference>
<dbReference type="EMBL" id="KZ613944">
    <property type="protein sequence ID" value="PMD41213.1"/>
    <property type="molecule type" value="Genomic_DNA"/>
</dbReference>
<evidence type="ECO:0000259" key="2">
    <source>
        <dbReference type="Pfam" id="PF26640"/>
    </source>
</evidence>
<dbReference type="Pfam" id="PF06985">
    <property type="entry name" value="HET"/>
    <property type="match status" value="1"/>
</dbReference>
<dbReference type="STRING" id="1149755.A0A2J6RRY0"/>